<keyword evidence="1 2" id="KW-0238">DNA-binding</keyword>
<accession>A0A842I2I6</accession>
<dbReference type="Gene3D" id="1.25.40.10">
    <property type="entry name" value="Tetratricopeptide repeat domain"/>
    <property type="match status" value="1"/>
</dbReference>
<dbReference type="GO" id="GO:0006355">
    <property type="term" value="P:regulation of DNA-templated transcription"/>
    <property type="evidence" value="ECO:0007669"/>
    <property type="project" value="InterPro"/>
</dbReference>
<dbReference type="InterPro" id="IPR016032">
    <property type="entry name" value="Sig_transdc_resp-reg_C-effctor"/>
</dbReference>
<dbReference type="InterPro" id="IPR011990">
    <property type="entry name" value="TPR-like_helical_dom_sf"/>
</dbReference>
<keyword evidence="5" id="KW-1185">Reference proteome</keyword>
<dbReference type="PROSITE" id="PS51755">
    <property type="entry name" value="OMPR_PHOB"/>
    <property type="match status" value="1"/>
</dbReference>
<organism evidence="4 5">
    <name type="scientific">Paragemmobacter straminiformis</name>
    <dbReference type="NCBI Taxonomy" id="2045119"/>
    <lineage>
        <taxon>Bacteria</taxon>
        <taxon>Pseudomonadati</taxon>
        <taxon>Pseudomonadota</taxon>
        <taxon>Alphaproteobacteria</taxon>
        <taxon>Rhodobacterales</taxon>
        <taxon>Paracoccaceae</taxon>
        <taxon>Paragemmobacter</taxon>
    </lineage>
</organism>
<gene>
    <name evidence="4" type="ORF">H7F16_00760</name>
</gene>
<dbReference type="Gene3D" id="1.10.10.10">
    <property type="entry name" value="Winged helix-like DNA-binding domain superfamily/Winged helix DNA-binding domain"/>
    <property type="match status" value="1"/>
</dbReference>
<evidence type="ECO:0000259" key="3">
    <source>
        <dbReference type="PROSITE" id="PS51755"/>
    </source>
</evidence>
<proteinExistence type="predicted"/>
<dbReference type="InterPro" id="IPR036388">
    <property type="entry name" value="WH-like_DNA-bd_sf"/>
</dbReference>
<dbReference type="SMART" id="SM00862">
    <property type="entry name" value="Trans_reg_C"/>
    <property type="match status" value="1"/>
</dbReference>
<evidence type="ECO:0000313" key="5">
    <source>
        <dbReference type="Proteomes" id="UP000555411"/>
    </source>
</evidence>
<dbReference type="SUPFAM" id="SSF46894">
    <property type="entry name" value="C-terminal effector domain of the bipartite response regulators"/>
    <property type="match status" value="1"/>
</dbReference>
<dbReference type="RefSeq" id="WP_185795648.1">
    <property type="nucleotide sequence ID" value="NZ_JACLQD010000001.1"/>
</dbReference>
<reference evidence="4 5" key="1">
    <citation type="journal article" date="2017" name="Int. J. Syst. Evol. Microbiol.">
        <title>Gemmobacter straminiformis sp. nov., isolated from an artificial fountain.</title>
        <authorList>
            <person name="Kang J.Y."/>
            <person name="Kim M.J."/>
            <person name="Chun J."/>
            <person name="Son K.P."/>
            <person name="Jahng K.Y."/>
        </authorList>
    </citation>
    <scope>NUCLEOTIDE SEQUENCE [LARGE SCALE GENOMIC DNA]</scope>
    <source>
        <strain evidence="4 5">CAM-8</strain>
    </source>
</reference>
<dbReference type="InterPro" id="IPR001867">
    <property type="entry name" value="OmpR/PhoB-type_DNA-bd"/>
</dbReference>
<dbReference type="EMBL" id="JACLQD010000001">
    <property type="protein sequence ID" value="MBC2834016.1"/>
    <property type="molecule type" value="Genomic_DNA"/>
</dbReference>
<dbReference type="Pfam" id="PF00486">
    <property type="entry name" value="Trans_reg_C"/>
    <property type="match status" value="1"/>
</dbReference>
<evidence type="ECO:0000313" key="4">
    <source>
        <dbReference type="EMBL" id="MBC2834016.1"/>
    </source>
</evidence>
<dbReference type="GO" id="GO:0003677">
    <property type="term" value="F:DNA binding"/>
    <property type="evidence" value="ECO:0007669"/>
    <property type="project" value="UniProtKB-UniRule"/>
</dbReference>
<evidence type="ECO:0000256" key="1">
    <source>
        <dbReference type="ARBA" id="ARBA00023125"/>
    </source>
</evidence>
<dbReference type="Proteomes" id="UP000555411">
    <property type="component" value="Unassembled WGS sequence"/>
</dbReference>
<feature type="domain" description="OmpR/PhoB-type" evidence="3">
    <location>
        <begin position="1"/>
        <end position="98"/>
    </location>
</feature>
<dbReference type="SUPFAM" id="SSF81901">
    <property type="entry name" value="HCP-like"/>
    <property type="match status" value="1"/>
</dbReference>
<dbReference type="GO" id="GO:0000160">
    <property type="term" value="P:phosphorelay signal transduction system"/>
    <property type="evidence" value="ECO:0007669"/>
    <property type="project" value="InterPro"/>
</dbReference>
<name>A0A842I2I6_9RHOB</name>
<dbReference type="CDD" id="cd00383">
    <property type="entry name" value="trans_reg_C"/>
    <property type="match status" value="1"/>
</dbReference>
<feature type="DNA-binding region" description="OmpR/PhoB-type" evidence="2">
    <location>
        <begin position="1"/>
        <end position="98"/>
    </location>
</feature>
<protein>
    <submittedName>
        <fullName evidence="4">Winged helix-turn-helix domain-containing protein</fullName>
    </submittedName>
</protein>
<comment type="caution">
    <text evidence="4">The sequence shown here is derived from an EMBL/GenBank/DDBJ whole genome shotgun (WGS) entry which is preliminary data.</text>
</comment>
<evidence type="ECO:0000256" key="2">
    <source>
        <dbReference type="PROSITE-ProRule" id="PRU01091"/>
    </source>
</evidence>
<dbReference type="AlphaFoldDB" id="A0A842I2I6"/>
<sequence>MTWHFGTFRLDPDRHELTRAGAALRVEPQVFALIVHLVRNRDRMVAKDELAQAVWPGGAVSDASIASRVRSARAALGDDGDRQEVIRTLHGLGFRFVAPVTEAVTGAATGGATGAATGGMTGGVTGGMTGALQDEAGAGRPVAAAARSLLAPLPPPGAAGAARLGRPSIAILPLRLLSGDEAFGILAEAIPHEIILALSRLRWIAVTARGSSFRFRQAEPDLDLVATSLGVRYVLSGLLEGAGRNLSVTLHLTDCENGEVIWADRVSTTPDALDALRGMVVSRIVAALEVHIPENEARIALSRGSQDYDAWANYHLGLRHLYRFTAPDNAIARGYFERATALDPAFARAEAGLSFTAFIDAFLRLAPDIAAARRAARDHAERGLELDPMDPFVNFVMGRAHWLVGDVESARHWLSRATTINPNYAQGFYASAFTSMLIGDATACESEVVAALDLSPVDPLLYGMYGVRSQMLMQQGDFAAAARWGEKAALTPGAHHLIAMIAAAACGLAGAEAQARRWATAARAKRQDATLADFMQAFPIRDDSARQAITGALRRQGF</sequence>